<comment type="caution">
    <text evidence="1">The sequence shown here is derived from an EMBL/GenBank/DDBJ whole genome shotgun (WGS) entry which is preliminary data.</text>
</comment>
<evidence type="ECO:0000313" key="1">
    <source>
        <dbReference type="EMBL" id="KAL1599265.1"/>
    </source>
</evidence>
<organism evidence="1 2">
    <name type="scientific">Nothophoma quercina</name>
    <dbReference type="NCBI Taxonomy" id="749835"/>
    <lineage>
        <taxon>Eukaryota</taxon>
        <taxon>Fungi</taxon>
        <taxon>Dikarya</taxon>
        <taxon>Ascomycota</taxon>
        <taxon>Pezizomycotina</taxon>
        <taxon>Dothideomycetes</taxon>
        <taxon>Pleosporomycetidae</taxon>
        <taxon>Pleosporales</taxon>
        <taxon>Pleosporineae</taxon>
        <taxon>Didymellaceae</taxon>
        <taxon>Nothophoma</taxon>
    </lineage>
</organism>
<keyword evidence="2" id="KW-1185">Reference proteome</keyword>
<protein>
    <submittedName>
        <fullName evidence="1">Uncharacterized protein</fullName>
    </submittedName>
</protein>
<accession>A0ABR3R4A6</accession>
<dbReference type="EMBL" id="JAKIXB020000020">
    <property type="protein sequence ID" value="KAL1599265.1"/>
    <property type="molecule type" value="Genomic_DNA"/>
</dbReference>
<sequence>MSFYHLASSLKVAHLIEFNEVGQKATVEQLPDMHDGQCVNPGGELRVRMEGSAEGLRFLLIKIGSMMRNINND</sequence>
<name>A0ABR3R4A6_9PLEO</name>
<evidence type="ECO:0000313" key="2">
    <source>
        <dbReference type="Proteomes" id="UP001521222"/>
    </source>
</evidence>
<reference evidence="1 2" key="1">
    <citation type="submission" date="2024-02" db="EMBL/GenBank/DDBJ databases">
        <title>De novo assembly and annotation of 12 fungi associated with fruit tree decline syndrome in Ontario, Canada.</title>
        <authorList>
            <person name="Sulman M."/>
            <person name="Ellouze W."/>
            <person name="Ilyukhin E."/>
        </authorList>
    </citation>
    <scope>NUCLEOTIDE SEQUENCE [LARGE SCALE GENOMIC DNA]</scope>
    <source>
        <strain evidence="1 2">M97-236</strain>
    </source>
</reference>
<gene>
    <name evidence="1" type="ORF">SLS59_006282</name>
</gene>
<dbReference type="Proteomes" id="UP001521222">
    <property type="component" value="Unassembled WGS sequence"/>
</dbReference>
<proteinExistence type="predicted"/>